<evidence type="ECO:0000313" key="2">
    <source>
        <dbReference type="EMBL" id="GGU70114.1"/>
    </source>
</evidence>
<feature type="transmembrane region" description="Helical" evidence="1">
    <location>
        <begin position="69"/>
        <end position="89"/>
    </location>
</feature>
<evidence type="ECO:0000313" key="3">
    <source>
        <dbReference type="EMBL" id="OEV36790.1"/>
    </source>
</evidence>
<dbReference type="EMBL" id="JPRF03000023">
    <property type="protein sequence ID" value="OEV36790.1"/>
    <property type="molecule type" value="Genomic_DNA"/>
</dbReference>
<sequence>MGEAVGPVLASAVAVALSPLPLIAVLLILASPRGRPNGLAFTAGWVLGLAVVVAPVLVAGSALNPADGAPTWCSWLKLVLGAALLLLAAEQWRDRPRPGHVTAPPAWLLGIDRLTPIRSAGLAAALVVSPPRTLLPAVGGAASIAAARPAPGAMAVAAAVLVLIGSLGTLLPLAVQLRGADRSVRALGEWRAWTAAHNAAIMTAVPIVLGADYLGSALSGLT</sequence>
<dbReference type="EMBL" id="BMUB01000004">
    <property type="protein sequence ID" value="GGU70114.1"/>
    <property type="molecule type" value="Genomic_DNA"/>
</dbReference>
<proteinExistence type="predicted"/>
<reference evidence="4" key="4">
    <citation type="submission" date="2016-08" db="EMBL/GenBank/DDBJ databases">
        <title>Sequencing, assembly and comparative genomics of S. aureofaciens ATCC 10762.</title>
        <authorList>
            <person name="Gradnigo J.S."/>
            <person name="Johnson N."/>
            <person name="Somerville G.A."/>
        </authorList>
    </citation>
    <scope>NUCLEOTIDE SEQUENCE [LARGE SCALE GENOMIC DNA]</scope>
    <source>
        <strain evidence="4">ATCC 10762 / DSM 40127 / CCM 3239 / JCM 4008 / LMG 5968 / NBRC 12843 / NCIMB 8234 / A-377</strain>
    </source>
</reference>
<name>A0A1E7N7X2_KITAU</name>
<feature type="transmembrane region" description="Helical" evidence="1">
    <location>
        <begin position="153"/>
        <end position="175"/>
    </location>
</feature>
<keyword evidence="4" id="KW-1185">Reference proteome</keyword>
<evidence type="ECO:0008006" key="5">
    <source>
        <dbReference type="Google" id="ProtNLM"/>
    </source>
</evidence>
<gene>
    <name evidence="2" type="ORF">GCM10010502_21990</name>
    <name evidence="3" type="ORF">HS99_0027690</name>
</gene>
<dbReference type="Proteomes" id="UP000610124">
    <property type="component" value="Unassembled WGS sequence"/>
</dbReference>
<accession>A0A1E7N7X2</accession>
<dbReference type="GeneID" id="97485331"/>
<feature type="transmembrane region" description="Helical" evidence="1">
    <location>
        <begin position="6"/>
        <end position="29"/>
    </location>
</feature>
<comment type="caution">
    <text evidence="3">The sequence shown here is derived from an EMBL/GenBank/DDBJ whole genome shotgun (WGS) entry which is preliminary data.</text>
</comment>
<dbReference type="KEGG" id="kau:B6264_29320"/>
<dbReference type="Proteomes" id="UP000037395">
    <property type="component" value="Unassembled WGS sequence"/>
</dbReference>
<organism evidence="3 4">
    <name type="scientific">Kitasatospora aureofaciens</name>
    <name type="common">Streptomyces aureofaciens</name>
    <dbReference type="NCBI Taxonomy" id="1894"/>
    <lineage>
        <taxon>Bacteria</taxon>
        <taxon>Bacillati</taxon>
        <taxon>Actinomycetota</taxon>
        <taxon>Actinomycetes</taxon>
        <taxon>Kitasatosporales</taxon>
        <taxon>Streptomycetaceae</taxon>
        <taxon>Kitasatospora</taxon>
    </lineage>
</organism>
<dbReference type="Pfam" id="PF11139">
    <property type="entry name" value="SfLAP"/>
    <property type="match status" value="1"/>
</dbReference>
<accession>A0A8H9LJP1</accession>
<dbReference type="OrthoDB" id="4753036at2"/>
<keyword evidence="1" id="KW-1133">Transmembrane helix</keyword>
<protein>
    <recommendedName>
        <fullName evidence="5">GAP family protein</fullName>
    </recommendedName>
</protein>
<reference evidence="3" key="3">
    <citation type="submission" date="2016-08" db="EMBL/GenBank/DDBJ databases">
        <title>Sequencing, Assembly and Comparative Genomics of S. aureofaciens ATCC 10762.</title>
        <authorList>
            <person name="Gradnigo J.S."/>
            <person name="Johnson N."/>
            <person name="Somerville G.A."/>
        </authorList>
    </citation>
    <scope>NUCLEOTIDE SEQUENCE [LARGE SCALE GENOMIC DNA]</scope>
    <source>
        <strain evidence="3">ATCC 10762</strain>
    </source>
</reference>
<dbReference type="InterPro" id="IPR021315">
    <property type="entry name" value="Gap/Sap"/>
</dbReference>
<reference evidence="3 4" key="2">
    <citation type="submission" date="2014-07" db="EMBL/GenBank/DDBJ databases">
        <authorList>
            <person name="Zhang J.E."/>
            <person name="Yang H."/>
            <person name="Guo J."/>
            <person name="Deng Z."/>
            <person name="Luo H."/>
            <person name="Luo M."/>
            <person name="Zhao B."/>
        </authorList>
    </citation>
    <scope>NUCLEOTIDE SEQUENCE [LARGE SCALE GENOMIC DNA]</scope>
    <source>
        <strain evidence="3">ATCC 10762</strain>
        <strain evidence="4">ATCC 10762 / DSM 40127 / CCM 3239 / JCM 4008 / LMG 5968 / NBRC 12843 / NCIMB 8234 / A-377</strain>
    </source>
</reference>
<reference evidence="2" key="5">
    <citation type="submission" date="2020-09" db="EMBL/GenBank/DDBJ databases">
        <authorList>
            <person name="Sun Q."/>
            <person name="Ohkuma M."/>
        </authorList>
    </citation>
    <scope>NUCLEOTIDE SEQUENCE</scope>
    <source>
        <strain evidence="2">JCM 4434</strain>
    </source>
</reference>
<keyword evidence="1" id="KW-0472">Membrane</keyword>
<feature type="transmembrane region" description="Helical" evidence="1">
    <location>
        <begin position="195"/>
        <end position="215"/>
    </location>
</feature>
<evidence type="ECO:0000256" key="1">
    <source>
        <dbReference type="SAM" id="Phobius"/>
    </source>
</evidence>
<reference evidence="2" key="1">
    <citation type="journal article" date="2014" name="Int. J. Syst. Evol. Microbiol.">
        <title>Complete genome sequence of Corynebacterium casei LMG S-19264T (=DSM 44701T), isolated from a smear-ripened cheese.</title>
        <authorList>
            <consortium name="US DOE Joint Genome Institute (JGI-PGF)"/>
            <person name="Walter F."/>
            <person name="Albersmeier A."/>
            <person name="Kalinowski J."/>
            <person name="Ruckert C."/>
        </authorList>
    </citation>
    <scope>NUCLEOTIDE SEQUENCE</scope>
    <source>
        <strain evidence="2">JCM 4434</strain>
    </source>
</reference>
<feature type="transmembrane region" description="Helical" evidence="1">
    <location>
        <begin position="41"/>
        <end position="63"/>
    </location>
</feature>
<evidence type="ECO:0000313" key="4">
    <source>
        <dbReference type="Proteomes" id="UP000037395"/>
    </source>
</evidence>
<dbReference type="RefSeq" id="WP_030284595.1">
    <property type="nucleotide sequence ID" value="NZ_BMUB01000004.1"/>
</dbReference>
<keyword evidence="1" id="KW-0812">Transmembrane</keyword>
<dbReference type="AlphaFoldDB" id="A0A1E7N7X2"/>